<keyword evidence="4" id="KW-1185">Reference proteome</keyword>
<dbReference type="PANTHER" id="PTHR37984">
    <property type="entry name" value="PROTEIN CBG26694"/>
    <property type="match status" value="1"/>
</dbReference>
<dbReference type="SUPFAM" id="SSF53098">
    <property type="entry name" value="Ribonuclease H-like"/>
    <property type="match status" value="1"/>
</dbReference>
<keyword evidence="1" id="KW-0694">RNA-binding</keyword>
<proteinExistence type="predicted"/>
<evidence type="ECO:0000313" key="3">
    <source>
        <dbReference type="EMBL" id="GJF00977.1"/>
    </source>
</evidence>
<dbReference type="PANTHER" id="PTHR37984:SF15">
    <property type="entry name" value="INTEGRASE CATALYTIC DOMAIN-CONTAINING PROTEIN"/>
    <property type="match status" value="1"/>
</dbReference>
<protein>
    <recommendedName>
        <fullName evidence="2">Integrase catalytic domain-containing protein</fullName>
    </recommendedName>
</protein>
<dbReference type="GO" id="GO:0003723">
    <property type="term" value="F:RNA binding"/>
    <property type="evidence" value="ECO:0007669"/>
    <property type="project" value="UniProtKB-KW"/>
</dbReference>
<sequence length="179" mass="20510">MANVHYTDIFRLHGLPRNIFSDRRHQFAARYMHALYKRLIIQTSLTAAYHPEGNGKVERKHQEVEKFLRLFASQQQDNWVDWIPMAEFMLNSHDSSAAGRTPFEIVYGCTPDVTFPAGKHSNIPALDKHLDCMAHIHNGAEAALHQTKLCMKRVTRLQRNTPTSSSLKIWCGSAPRTSR</sequence>
<dbReference type="GO" id="GO:0005634">
    <property type="term" value="C:nucleus"/>
    <property type="evidence" value="ECO:0007669"/>
    <property type="project" value="UniProtKB-ARBA"/>
</dbReference>
<dbReference type="GO" id="GO:0015074">
    <property type="term" value="P:DNA integration"/>
    <property type="evidence" value="ECO:0007669"/>
    <property type="project" value="InterPro"/>
</dbReference>
<dbReference type="InterPro" id="IPR012337">
    <property type="entry name" value="RNaseH-like_sf"/>
</dbReference>
<comment type="caution">
    <text evidence="3">The sequence shown here is derived from an EMBL/GenBank/DDBJ whole genome shotgun (WGS) entry which is preliminary data.</text>
</comment>
<evidence type="ECO:0000256" key="1">
    <source>
        <dbReference type="ARBA" id="ARBA00022884"/>
    </source>
</evidence>
<feature type="non-terminal residue" evidence="3">
    <location>
        <position position="179"/>
    </location>
</feature>
<dbReference type="PROSITE" id="PS50994">
    <property type="entry name" value="INTEGRASE"/>
    <property type="match status" value="1"/>
</dbReference>
<dbReference type="InterPro" id="IPR001584">
    <property type="entry name" value="Integrase_cat-core"/>
</dbReference>
<dbReference type="InterPro" id="IPR050951">
    <property type="entry name" value="Retrovirus_Pol_polyprotein"/>
</dbReference>
<name>A0A9P3LMZ1_9APHY</name>
<gene>
    <name evidence="3" type="ORF">PsYK624_172810</name>
</gene>
<feature type="domain" description="Integrase catalytic" evidence="2">
    <location>
        <begin position="1"/>
        <end position="110"/>
    </location>
</feature>
<accession>A0A9P3LMZ1</accession>
<dbReference type="Gene3D" id="3.30.420.10">
    <property type="entry name" value="Ribonuclease H-like superfamily/Ribonuclease H"/>
    <property type="match status" value="1"/>
</dbReference>
<dbReference type="Proteomes" id="UP000703269">
    <property type="component" value="Unassembled WGS sequence"/>
</dbReference>
<dbReference type="EMBL" id="BPQB01000275">
    <property type="protein sequence ID" value="GJF00977.1"/>
    <property type="molecule type" value="Genomic_DNA"/>
</dbReference>
<dbReference type="AlphaFoldDB" id="A0A9P3LMZ1"/>
<dbReference type="InterPro" id="IPR036397">
    <property type="entry name" value="RNaseH_sf"/>
</dbReference>
<evidence type="ECO:0000313" key="4">
    <source>
        <dbReference type="Proteomes" id="UP000703269"/>
    </source>
</evidence>
<reference evidence="3 4" key="1">
    <citation type="submission" date="2021-08" db="EMBL/GenBank/DDBJ databases">
        <title>Draft Genome Sequence of Phanerochaete sordida strain YK-624.</title>
        <authorList>
            <person name="Mori T."/>
            <person name="Dohra H."/>
            <person name="Suzuki T."/>
            <person name="Kawagishi H."/>
            <person name="Hirai H."/>
        </authorList>
    </citation>
    <scope>NUCLEOTIDE SEQUENCE [LARGE SCALE GENOMIC DNA]</scope>
    <source>
        <strain evidence="3 4">YK-624</strain>
    </source>
</reference>
<dbReference type="OrthoDB" id="2273864at2759"/>
<organism evidence="3 4">
    <name type="scientific">Phanerochaete sordida</name>
    <dbReference type="NCBI Taxonomy" id="48140"/>
    <lineage>
        <taxon>Eukaryota</taxon>
        <taxon>Fungi</taxon>
        <taxon>Dikarya</taxon>
        <taxon>Basidiomycota</taxon>
        <taxon>Agaricomycotina</taxon>
        <taxon>Agaricomycetes</taxon>
        <taxon>Polyporales</taxon>
        <taxon>Phanerochaetaceae</taxon>
        <taxon>Phanerochaete</taxon>
    </lineage>
</organism>
<evidence type="ECO:0000259" key="2">
    <source>
        <dbReference type="PROSITE" id="PS50994"/>
    </source>
</evidence>